<evidence type="ECO:0000313" key="2">
    <source>
        <dbReference type="EMBL" id="SVC79161.1"/>
    </source>
</evidence>
<dbReference type="GO" id="GO:0005525">
    <property type="term" value="F:GTP binding"/>
    <property type="evidence" value="ECO:0007669"/>
    <property type="project" value="InterPro"/>
</dbReference>
<dbReference type="PANTHER" id="PTHR42698">
    <property type="entry name" value="GTPASE ERA"/>
    <property type="match status" value="1"/>
</dbReference>
<dbReference type="Gene3D" id="3.40.50.300">
    <property type="entry name" value="P-loop containing nucleotide triphosphate hydrolases"/>
    <property type="match status" value="1"/>
</dbReference>
<dbReference type="EMBL" id="UINC01111157">
    <property type="protein sequence ID" value="SVC79161.1"/>
    <property type="molecule type" value="Genomic_DNA"/>
</dbReference>
<dbReference type="NCBIfam" id="TIGR00231">
    <property type="entry name" value="small_GTP"/>
    <property type="match status" value="1"/>
</dbReference>
<feature type="non-terminal residue" evidence="2">
    <location>
        <position position="1"/>
    </location>
</feature>
<feature type="domain" description="Era-type G" evidence="1">
    <location>
        <begin position="1"/>
        <end position="119"/>
    </location>
</feature>
<dbReference type="GO" id="GO:0019843">
    <property type="term" value="F:rRNA binding"/>
    <property type="evidence" value="ECO:0007669"/>
    <property type="project" value="TreeGrafter"/>
</dbReference>
<dbReference type="InterPro" id="IPR005662">
    <property type="entry name" value="GTPase_Era-like"/>
</dbReference>
<dbReference type="CDD" id="cd04163">
    <property type="entry name" value="Era"/>
    <property type="match status" value="1"/>
</dbReference>
<dbReference type="NCBIfam" id="TIGR00436">
    <property type="entry name" value="era"/>
    <property type="match status" value="1"/>
</dbReference>
<dbReference type="GO" id="GO:0000028">
    <property type="term" value="P:ribosomal small subunit assembly"/>
    <property type="evidence" value="ECO:0007669"/>
    <property type="project" value="TreeGrafter"/>
</dbReference>
<dbReference type="InterPro" id="IPR030388">
    <property type="entry name" value="G_ERA_dom"/>
</dbReference>
<evidence type="ECO:0000259" key="1">
    <source>
        <dbReference type="PROSITE" id="PS51713"/>
    </source>
</evidence>
<dbReference type="PROSITE" id="PS51713">
    <property type="entry name" value="G_ERA"/>
    <property type="match status" value="1"/>
</dbReference>
<dbReference type="InterPro" id="IPR000795">
    <property type="entry name" value="T_Tr_GTP-bd_dom"/>
</dbReference>
<accession>A0A382Q4K5</accession>
<dbReference type="AlphaFoldDB" id="A0A382Q4K5"/>
<name>A0A382Q4K5_9ZZZZ</name>
<dbReference type="InterPro" id="IPR005225">
    <property type="entry name" value="Small_GTP-bd"/>
</dbReference>
<dbReference type="Pfam" id="PF00009">
    <property type="entry name" value="GTP_EFTU"/>
    <property type="match status" value="1"/>
</dbReference>
<protein>
    <recommendedName>
        <fullName evidence="1">Era-type G domain-containing protein</fullName>
    </recommendedName>
</protein>
<sequence>QALLVDTPGFHRGHKRALNRHMNRLALSSLYGVDTVLFMVEALKWQEEDDFILEKLPKDETKIILTINKVDRISNKQELLPFIKKISSKKEFLDVIPISALKGFNIKELEESMFDSLPQGEHLYPHDQVADMSERFLSSEVI</sequence>
<proteinExistence type="predicted"/>
<dbReference type="GO" id="GO:0043024">
    <property type="term" value="F:ribosomal small subunit binding"/>
    <property type="evidence" value="ECO:0007669"/>
    <property type="project" value="TreeGrafter"/>
</dbReference>
<dbReference type="GO" id="GO:0005829">
    <property type="term" value="C:cytosol"/>
    <property type="evidence" value="ECO:0007669"/>
    <property type="project" value="TreeGrafter"/>
</dbReference>
<dbReference type="PANTHER" id="PTHR42698:SF1">
    <property type="entry name" value="GTPASE ERA, MITOCHONDRIAL"/>
    <property type="match status" value="1"/>
</dbReference>
<reference evidence="2" key="1">
    <citation type="submission" date="2018-05" db="EMBL/GenBank/DDBJ databases">
        <authorList>
            <person name="Lanie J.A."/>
            <person name="Ng W.-L."/>
            <person name="Kazmierczak K.M."/>
            <person name="Andrzejewski T.M."/>
            <person name="Davidsen T.M."/>
            <person name="Wayne K.J."/>
            <person name="Tettelin H."/>
            <person name="Glass J.I."/>
            <person name="Rusch D."/>
            <person name="Podicherti R."/>
            <person name="Tsui H.-C.T."/>
            <person name="Winkler M.E."/>
        </authorList>
    </citation>
    <scope>NUCLEOTIDE SEQUENCE</scope>
</reference>
<dbReference type="SUPFAM" id="SSF52540">
    <property type="entry name" value="P-loop containing nucleoside triphosphate hydrolases"/>
    <property type="match status" value="1"/>
</dbReference>
<organism evidence="2">
    <name type="scientific">marine metagenome</name>
    <dbReference type="NCBI Taxonomy" id="408172"/>
    <lineage>
        <taxon>unclassified sequences</taxon>
        <taxon>metagenomes</taxon>
        <taxon>ecological metagenomes</taxon>
    </lineage>
</organism>
<gene>
    <name evidence="2" type="ORF">METZ01_LOCUS332015</name>
</gene>
<dbReference type="GO" id="GO:0003924">
    <property type="term" value="F:GTPase activity"/>
    <property type="evidence" value="ECO:0007669"/>
    <property type="project" value="InterPro"/>
</dbReference>
<dbReference type="InterPro" id="IPR027417">
    <property type="entry name" value="P-loop_NTPase"/>
</dbReference>